<dbReference type="GO" id="GO:0003676">
    <property type="term" value="F:nucleic acid binding"/>
    <property type="evidence" value="ECO:0007669"/>
    <property type="project" value="InterPro"/>
</dbReference>
<name>A0AAW2DKJ4_9ROSI</name>
<organism evidence="2 3">
    <name type="scientific">Lithocarpus litseifolius</name>
    <dbReference type="NCBI Taxonomy" id="425828"/>
    <lineage>
        <taxon>Eukaryota</taxon>
        <taxon>Viridiplantae</taxon>
        <taxon>Streptophyta</taxon>
        <taxon>Embryophyta</taxon>
        <taxon>Tracheophyta</taxon>
        <taxon>Spermatophyta</taxon>
        <taxon>Magnoliopsida</taxon>
        <taxon>eudicotyledons</taxon>
        <taxon>Gunneridae</taxon>
        <taxon>Pentapetalae</taxon>
        <taxon>rosids</taxon>
        <taxon>fabids</taxon>
        <taxon>Fagales</taxon>
        <taxon>Fagaceae</taxon>
        <taxon>Lithocarpus</taxon>
    </lineage>
</organism>
<dbReference type="AlphaFoldDB" id="A0AAW2DKJ4"/>
<dbReference type="InterPro" id="IPR036397">
    <property type="entry name" value="RNaseH_sf"/>
</dbReference>
<protein>
    <recommendedName>
        <fullName evidence="1">RNase H type-1 domain-containing protein</fullName>
    </recommendedName>
</protein>
<reference evidence="2 3" key="1">
    <citation type="submission" date="2024-01" db="EMBL/GenBank/DDBJ databases">
        <title>A telomere-to-telomere, gap-free genome of sweet tea (Lithocarpus litseifolius).</title>
        <authorList>
            <person name="Zhou J."/>
        </authorList>
    </citation>
    <scope>NUCLEOTIDE SEQUENCE [LARGE SCALE GENOMIC DNA]</scope>
    <source>
        <strain evidence="2">Zhou-2022a</strain>
        <tissue evidence="2">Leaf</tissue>
    </source>
</reference>
<dbReference type="Gene3D" id="3.30.420.10">
    <property type="entry name" value="Ribonuclease H-like superfamily/Ribonuclease H"/>
    <property type="match status" value="1"/>
</dbReference>
<accession>A0AAW2DKJ4</accession>
<dbReference type="GO" id="GO:0004523">
    <property type="term" value="F:RNA-DNA hybrid ribonuclease activity"/>
    <property type="evidence" value="ECO:0007669"/>
    <property type="project" value="InterPro"/>
</dbReference>
<evidence type="ECO:0000313" key="3">
    <source>
        <dbReference type="Proteomes" id="UP001459277"/>
    </source>
</evidence>
<dbReference type="PANTHER" id="PTHR47074:SF11">
    <property type="entry name" value="REVERSE TRANSCRIPTASE-LIKE PROTEIN"/>
    <property type="match status" value="1"/>
</dbReference>
<dbReference type="Pfam" id="PF13456">
    <property type="entry name" value="RVT_3"/>
    <property type="match status" value="1"/>
</dbReference>
<gene>
    <name evidence="2" type="ORF">SO802_005370</name>
</gene>
<dbReference type="InterPro" id="IPR002156">
    <property type="entry name" value="RNaseH_domain"/>
</dbReference>
<proteinExistence type="predicted"/>
<dbReference type="InterPro" id="IPR044730">
    <property type="entry name" value="RNase_H-like_dom_plant"/>
</dbReference>
<sequence>MAFVIDEIWYLRNCSLHNGNQPNIQPSSLRNRDRTLEFSLISQSNSQTLRPLINTCWTPPPQDWIKENVHAAISTSSTGLAAIARDHAGEVIHVWTEMHKPCSPLQAEAFALVWAVQQSSLKGWRHVIFESDSK</sequence>
<comment type="caution">
    <text evidence="2">The sequence shown here is derived from an EMBL/GenBank/DDBJ whole genome shotgun (WGS) entry which is preliminary data.</text>
</comment>
<dbReference type="PANTHER" id="PTHR47074">
    <property type="entry name" value="BNAC02G40300D PROTEIN"/>
    <property type="match status" value="1"/>
</dbReference>
<keyword evidence="3" id="KW-1185">Reference proteome</keyword>
<evidence type="ECO:0000259" key="1">
    <source>
        <dbReference type="Pfam" id="PF13456"/>
    </source>
</evidence>
<dbReference type="Proteomes" id="UP001459277">
    <property type="component" value="Unassembled WGS sequence"/>
</dbReference>
<feature type="domain" description="RNase H type-1" evidence="1">
    <location>
        <begin position="74"/>
        <end position="134"/>
    </location>
</feature>
<dbReference type="InterPro" id="IPR052929">
    <property type="entry name" value="RNase_H-like_EbsB-rel"/>
</dbReference>
<evidence type="ECO:0000313" key="2">
    <source>
        <dbReference type="EMBL" id="KAL0010262.1"/>
    </source>
</evidence>
<dbReference type="CDD" id="cd06222">
    <property type="entry name" value="RNase_H_like"/>
    <property type="match status" value="1"/>
</dbReference>
<dbReference type="EMBL" id="JAZDWU010000002">
    <property type="protein sequence ID" value="KAL0010262.1"/>
    <property type="molecule type" value="Genomic_DNA"/>
</dbReference>